<evidence type="ECO:0000256" key="6">
    <source>
        <dbReference type="SAM" id="Phobius"/>
    </source>
</evidence>
<feature type="transmembrane region" description="Helical" evidence="6">
    <location>
        <begin position="52"/>
        <end position="75"/>
    </location>
</feature>
<keyword evidence="2" id="KW-1003">Cell membrane</keyword>
<name>X0SIF0_9ZZZZ</name>
<sequence>FVLTYACLILVLNQRLARSIIRTLRKMRFMKLADRMHKVSLILSELKQNKGAMFRAGLLSLLLQVNVIVYTYIVAVSVNLKIPVVDFFAIVPIILLILILPVSINGIGLRENAYAFMFAGYITGEQAVALSWVLLALNLFLGAIGGLFYIGRR</sequence>
<protein>
    <recommendedName>
        <fullName evidence="8">Flippase-like domain-containing protein</fullName>
    </recommendedName>
</protein>
<evidence type="ECO:0000313" key="7">
    <source>
        <dbReference type="EMBL" id="GAF75662.1"/>
    </source>
</evidence>
<keyword evidence="3 6" id="KW-0812">Transmembrane</keyword>
<evidence type="ECO:0008006" key="8">
    <source>
        <dbReference type="Google" id="ProtNLM"/>
    </source>
</evidence>
<dbReference type="Pfam" id="PF03706">
    <property type="entry name" value="LPG_synthase_TM"/>
    <property type="match status" value="1"/>
</dbReference>
<evidence type="ECO:0000256" key="5">
    <source>
        <dbReference type="ARBA" id="ARBA00023136"/>
    </source>
</evidence>
<feature type="transmembrane region" description="Helical" evidence="6">
    <location>
        <begin position="87"/>
        <end position="109"/>
    </location>
</feature>
<proteinExistence type="predicted"/>
<organism evidence="7">
    <name type="scientific">marine sediment metagenome</name>
    <dbReference type="NCBI Taxonomy" id="412755"/>
    <lineage>
        <taxon>unclassified sequences</taxon>
        <taxon>metagenomes</taxon>
        <taxon>ecological metagenomes</taxon>
    </lineage>
</organism>
<dbReference type="GO" id="GO:0005886">
    <property type="term" value="C:plasma membrane"/>
    <property type="evidence" value="ECO:0007669"/>
    <property type="project" value="UniProtKB-SubCell"/>
</dbReference>
<accession>X0SIF0</accession>
<evidence type="ECO:0000256" key="3">
    <source>
        <dbReference type="ARBA" id="ARBA00022692"/>
    </source>
</evidence>
<evidence type="ECO:0000256" key="1">
    <source>
        <dbReference type="ARBA" id="ARBA00004651"/>
    </source>
</evidence>
<feature type="transmembrane region" description="Helical" evidence="6">
    <location>
        <begin position="129"/>
        <end position="150"/>
    </location>
</feature>
<reference evidence="7" key="1">
    <citation type="journal article" date="2014" name="Front. Microbiol.">
        <title>High frequency of phylogenetically diverse reductive dehalogenase-homologous genes in deep subseafloor sedimentary metagenomes.</title>
        <authorList>
            <person name="Kawai M."/>
            <person name="Futagami T."/>
            <person name="Toyoda A."/>
            <person name="Takaki Y."/>
            <person name="Nishi S."/>
            <person name="Hori S."/>
            <person name="Arai W."/>
            <person name="Tsubouchi T."/>
            <person name="Morono Y."/>
            <person name="Uchiyama I."/>
            <person name="Ito T."/>
            <person name="Fujiyama A."/>
            <person name="Inagaki F."/>
            <person name="Takami H."/>
        </authorList>
    </citation>
    <scope>NUCLEOTIDE SEQUENCE</scope>
    <source>
        <strain evidence="7">Expedition CK06-06</strain>
    </source>
</reference>
<dbReference type="InterPro" id="IPR022791">
    <property type="entry name" value="L-PG_synthase/AglD"/>
</dbReference>
<evidence type="ECO:0000256" key="4">
    <source>
        <dbReference type="ARBA" id="ARBA00022989"/>
    </source>
</evidence>
<evidence type="ECO:0000256" key="2">
    <source>
        <dbReference type="ARBA" id="ARBA00022475"/>
    </source>
</evidence>
<keyword evidence="5 6" id="KW-0472">Membrane</keyword>
<comment type="subcellular location">
    <subcellularLocation>
        <location evidence="1">Cell membrane</location>
        <topology evidence="1">Multi-pass membrane protein</topology>
    </subcellularLocation>
</comment>
<dbReference type="EMBL" id="BARS01004276">
    <property type="protein sequence ID" value="GAF75662.1"/>
    <property type="molecule type" value="Genomic_DNA"/>
</dbReference>
<dbReference type="AlphaFoldDB" id="X0SIF0"/>
<dbReference type="PANTHER" id="PTHR40277">
    <property type="entry name" value="BLL5419 PROTEIN"/>
    <property type="match status" value="1"/>
</dbReference>
<gene>
    <name evidence="7" type="ORF">S01H1_08326</name>
</gene>
<comment type="caution">
    <text evidence="7">The sequence shown here is derived from an EMBL/GenBank/DDBJ whole genome shotgun (WGS) entry which is preliminary data.</text>
</comment>
<feature type="non-terminal residue" evidence="7">
    <location>
        <position position="1"/>
    </location>
</feature>
<dbReference type="PANTHER" id="PTHR40277:SF1">
    <property type="entry name" value="BLL5419 PROTEIN"/>
    <property type="match status" value="1"/>
</dbReference>
<keyword evidence="4 6" id="KW-1133">Transmembrane helix</keyword>